<evidence type="ECO:0000313" key="2">
    <source>
        <dbReference type="EMBL" id="CAG5112850.1"/>
    </source>
</evidence>
<reference evidence="2 3" key="1">
    <citation type="submission" date="2021-04" db="EMBL/GenBank/DDBJ databases">
        <authorList>
            <person name="Bliznina A."/>
        </authorList>
    </citation>
    <scope>NUCLEOTIDE SEQUENCE [LARGE SCALE GENOMIC DNA]</scope>
</reference>
<evidence type="ECO:0000313" key="3">
    <source>
        <dbReference type="Proteomes" id="UP001158576"/>
    </source>
</evidence>
<feature type="compositionally biased region" description="Acidic residues" evidence="1">
    <location>
        <begin position="49"/>
        <end position="61"/>
    </location>
</feature>
<dbReference type="Proteomes" id="UP001158576">
    <property type="component" value="Chromosome 2"/>
</dbReference>
<evidence type="ECO:0000256" key="1">
    <source>
        <dbReference type="SAM" id="MobiDB-lite"/>
    </source>
</evidence>
<feature type="region of interest" description="Disordered" evidence="1">
    <location>
        <begin position="1"/>
        <end position="90"/>
    </location>
</feature>
<protein>
    <submittedName>
        <fullName evidence="2">Oidioi.mRNA.OKI2018_I69.chr2.g7020.t1.cds</fullName>
    </submittedName>
</protein>
<accession>A0ABN7TBL4</accession>
<proteinExistence type="predicted"/>
<dbReference type="EMBL" id="OU015567">
    <property type="protein sequence ID" value="CAG5112850.1"/>
    <property type="molecule type" value="Genomic_DNA"/>
</dbReference>
<feature type="compositionally biased region" description="Basic and acidic residues" evidence="1">
    <location>
        <begin position="71"/>
        <end position="81"/>
    </location>
</feature>
<feature type="region of interest" description="Disordered" evidence="1">
    <location>
        <begin position="111"/>
        <end position="135"/>
    </location>
</feature>
<gene>
    <name evidence="2" type="ORF">OKIOD_LOCUS15785</name>
</gene>
<sequence length="145" mass="16681">MKRLWDRNRTKDDYEQVWSENENPAYLSDDSSETTYDAEYQDVFQNDYDFTDDSSSDDSDSEGSFQGVPLREADAQNDLRIKTSPNAEIDPESLLSERAFEKKTTKKVCKSCKSKNPPVPRLKLDTETPRQPTVDVIFDAQENLP</sequence>
<organism evidence="2 3">
    <name type="scientific">Oikopleura dioica</name>
    <name type="common">Tunicate</name>
    <dbReference type="NCBI Taxonomy" id="34765"/>
    <lineage>
        <taxon>Eukaryota</taxon>
        <taxon>Metazoa</taxon>
        <taxon>Chordata</taxon>
        <taxon>Tunicata</taxon>
        <taxon>Appendicularia</taxon>
        <taxon>Copelata</taxon>
        <taxon>Oikopleuridae</taxon>
        <taxon>Oikopleura</taxon>
    </lineage>
</organism>
<feature type="compositionally biased region" description="Basic and acidic residues" evidence="1">
    <location>
        <begin position="1"/>
        <end position="14"/>
    </location>
</feature>
<keyword evidence="3" id="KW-1185">Reference proteome</keyword>
<name>A0ABN7TBL4_OIKDI</name>